<dbReference type="Pfam" id="PF01527">
    <property type="entry name" value="HTH_Tnp_1"/>
    <property type="match status" value="1"/>
</dbReference>
<organism evidence="2 3">
    <name type="scientific">Clostridium mobile</name>
    <dbReference type="NCBI Taxonomy" id="2841512"/>
    <lineage>
        <taxon>Bacteria</taxon>
        <taxon>Bacillati</taxon>
        <taxon>Bacillota</taxon>
        <taxon>Clostridia</taxon>
        <taxon>Eubacteriales</taxon>
        <taxon>Clostridiaceae</taxon>
        <taxon>Clostridium</taxon>
    </lineage>
</organism>
<dbReference type="InterPro" id="IPR002514">
    <property type="entry name" value="Transposase_8"/>
</dbReference>
<reference evidence="2 3" key="1">
    <citation type="submission" date="2021-06" db="EMBL/GenBank/DDBJ databases">
        <authorList>
            <person name="Sun Q."/>
            <person name="Li D."/>
        </authorList>
    </citation>
    <scope>NUCLEOTIDE SEQUENCE [LARGE SCALE GENOMIC DNA]</scope>
    <source>
        <strain evidence="2 3">MSJ-11</strain>
    </source>
</reference>
<evidence type="ECO:0000313" key="3">
    <source>
        <dbReference type="Proteomes" id="UP000726170"/>
    </source>
</evidence>
<dbReference type="EMBL" id="JAHLQF010000002">
    <property type="protein sequence ID" value="MBU5484065.1"/>
    <property type="molecule type" value="Genomic_DNA"/>
</dbReference>
<proteinExistence type="predicted"/>
<evidence type="ECO:0000313" key="2">
    <source>
        <dbReference type="EMBL" id="MBU5484065.1"/>
    </source>
</evidence>
<dbReference type="InterPro" id="IPR025948">
    <property type="entry name" value="HTH-like_dom"/>
</dbReference>
<feature type="domain" description="HTH-like" evidence="1">
    <location>
        <begin position="170"/>
        <end position="223"/>
    </location>
</feature>
<gene>
    <name evidence="2" type="ORF">KQI86_06955</name>
</gene>
<comment type="caution">
    <text evidence="2">The sequence shown here is derived from an EMBL/GenBank/DDBJ whole genome shotgun (WGS) entry which is preliminary data.</text>
</comment>
<keyword evidence="3" id="KW-1185">Reference proteome</keyword>
<name>A0ABS6EFV0_9CLOT</name>
<dbReference type="Pfam" id="PF13276">
    <property type="entry name" value="HTH_21"/>
    <property type="match status" value="1"/>
</dbReference>
<protein>
    <submittedName>
        <fullName evidence="2">IS3 family transposase</fullName>
    </submittedName>
</protein>
<accession>A0ABS6EFV0</accession>
<sequence>MRGRIYTKELKESILNEVKEVENLSLVARKHGISKSTISTWIKDSKEKDKINVKPGRKHLIEEENYLKEEIIKVTQEKNALKKILGEKDLEIIILKELLKKSQTSIKDKIELAKKYIEEGYNAVFVLKVVGLARSTYYYNLSIEGKEKHKALGGKPKGYSLTKKQDKIYDNEIKEYILEAIDSDAMNYGYRKIMHHLRVKYDLIINHKKVYRLCRELGVLKNQRIMKPNVKGTITFNDKDNLN</sequence>
<dbReference type="RefSeq" id="WP_216438559.1">
    <property type="nucleotide sequence ID" value="NZ_JAHLQF010000002.1"/>
</dbReference>
<evidence type="ECO:0000259" key="1">
    <source>
        <dbReference type="Pfam" id="PF13276"/>
    </source>
</evidence>
<dbReference type="Proteomes" id="UP000726170">
    <property type="component" value="Unassembled WGS sequence"/>
</dbReference>